<sequence length="186" mass="21351">MACPDPCGVHGELQFYPPRAWGLDFHFSSYKKMYIRDIQDLKPYPHFTGAFAYKNHPVYKVDIIGTIVKRVEQAKCFVYAETHIQRGSLPGPLQEKLAALEAQESSQEHGYQFGDLVHAKGKLKIFREKMEVVAIYHSRIEDPNIHVFRIHELPRVYSQCYDKPFQLPQKVRQALSLGSTTAGDQS</sequence>
<keyword evidence="2" id="KW-1185">Reference proteome</keyword>
<gene>
    <name evidence="1" type="ORF">MAR_037115</name>
</gene>
<dbReference type="InterPro" id="IPR012340">
    <property type="entry name" value="NA-bd_OB-fold"/>
</dbReference>
<evidence type="ECO:0000313" key="1">
    <source>
        <dbReference type="EMBL" id="WAR23446.1"/>
    </source>
</evidence>
<dbReference type="EMBL" id="CP111024">
    <property type="protein sequence ID" value="WAR23446.1"/>
    <property type="molecule type" value="Genomic_DNA"/>
</dbReference>
<feature type="non-terminal residue" evidence="1">
    <location>
        <position position="1"/>
    </location>
</feature>
<dbReference type="Proteomes" id="UP001164746">
    <property type="component" value="Chromosome 13"/>
</dbReference>
<protein>
    <submittedName>
        <fullName evidence="1">STN1-like protein</fullName>
    </submittedName>
</protein>
<evidence type="ECO:0000313" key="2">
    <source>
        <dbReference type="Proteomes" id="UP001164746"/>
    </source>
</evidence>
<proteinExistence type="predicted"/>
<reference evidence="1" key="1">
    <citation type="submission" date="2022-11" db="EMBL/GenBank/DDBJ databases">
        <title>Centuries of genome instability and evolution in soft-shell clam transmissible cancer (bioRxiv).</title>
        <authorList>
            <person name="Hart S.F.M."/>
            <person name="Yonemitsu M.A."/>
            <person name="Giersch R.M."/>
            <person name="Beal B.F."/>
            <person name="Arriagada G."/>
            <person name="Davis B.W."/>
            <person name="Ostrander E.A."/>
            <person name="Goff S.P."/>
            <person name="Metzger M.J."/>
        </authorList>
    </citation>
    <scope>NUCLEOTIDE SEQUENCE</scope>
    <source>
        <strain evidence="1">MELC-2E11</strain>
        <tissue evidence="1">Siphon/mantle</tissue>
    </source>
</reference>
<organism evidence="1 2">
    <name type="scientific">Mya arenaria</name>
    <name type="common">Soft-shell clam</name>
    <dbReference type="NCBI Taxonomy" id="6604"/>
    <lineage>
        <taxon>Eukaryota</taxon>
        <taxon>Metazoa</taxon>
        <taxon>Spiralia</taxon>
        <taxon>Lophotrochozoa</taxon>
        <taxon>Mollusca</taxon>
        <taxon>Bivalvia</taxon>
        <taxon>Autobranchia</taxon>
        <taxon>Heteroconchia</taxon>
        <taxon>Euheterodonta</taxon>
        <taxon>Imparidentia</taxon>
        <taxon>Neoheterodontei</taxon>
        <taxon>Myida</taxon>
        <taxon>Myoidea</taxon>
        <taxon>Myidae</taxon>
        <taxon>Mya</taxon>
    </lineage>
</organism>
<dbReference type="SUPFAM" id="SSF50249">
    <property type="entry name" value="Nucleic acid-binding proteins"/>
    <property type="match status" value="1"/>
</dbReference>
<dbReference type="Gene3D" id="2.40.50.140">
    <property type="entry name" value="Nucleic acid-binding proteins"/>
    <property type="match status" value="2"/>
</dbReference>
<name>A0ABY7FRC9_MYAAR</name>
<accession>A0ABY7FRC9</accession>